<evidence type="ECO:0000256" key="3">
    <source>
        <dbReference type="ARBA" id="ARBA00022989"/>
    </source>
</evidence>
<evidence type="ECO:0000256" key="2">
    <source>
        <dbReference type="ARBA" id="ARBA00022692"/>
    </source>
</evidence>
<feature type="transmembrane region" description="Helical" evidence="6">
    <location>
        <begin position="449"/>
        <end position="475"/>
    </location>
</feature>
<reference evidence="7" key="1">
    <citation type="submission" date="2023-04" db="EMBL/GenBank/DDBJ databases">
        <authorList>
            <consortium name="ELIXIR-Norway"/>
        </authorList>
    </citation>
    <scope>NUCLEOTIDE SEQUENCE [LARGE SCALE GENOMIC DNA]</scope>
</reference>
<dbReference type="Gene3D" id="1.10.1450.10">
    <property type="entry name" value="Tetraspanin"/>
    <property type="match status" value="1"/>
</dbReference>
<dbReference type="Pfam" id="PF00335">
    <property type="entry name" value="Tetraspanin"/>
    <property type="match status" value="1"/>
</dbReference>
<evidence type="ECO:0000256" key="1">
    <source>
        <dbReference type="ARBA" id="ARBA00004141"/>
    </source>
</evidence>
<proteinExistence type="predicted"/>
<comment type="subcellular location">
    <subcellularLocation>
        <location evidence="1">Membrane</location>
        <topology evidence="1">Multi-pass membrane protein</topology>
    </subcellularLocation>
</comment>
<dbReference type="InterPro" id="IPR008952">
    <property type="entry name" value="Tetraspanin_EC2_sf"/>
</dbReference>
<keyword evidence="8" id="KW-1185">Reference proteome</keyword>
<dbReference type="InterPro" id="IPR042782">
    <property type="entry name" value="PHEMX_LEL"/>
</dbReference>
<feature type="transmembrane region" description="Helical" evidence="6">
    <location>
        <begin position="312"/>
        <end position="330"/>
    </location>
</feature>
<evidence type="ECO:0000313" key="7">
    <source>
        <dbReference type="EMBL" id="CAI9167374.1"/>
    </source>
</evidence>
<evidence type="ECO:0000313" key="8">
    <source>
        <dbReference type="Proteomes" id="UP001176941"/>
    </source>
</evidence>
<evidence type="ECO:0000256" key="4">
    <source>
        <dbReference type="ARBA" id="ARBA00023136"/>
    </source>
</evidence>
<keyword evidence="4 6" id="KW-0472">Membrane</keyword>
<accession>A0ABN8Z0R3</accession>
<evidence type="ECO:0000256" key="6">
    <source>
        <dbReference type="SAM" id="Phobius"/>
    </source>
</evidence>
<dbReference type="InterPro" id="IPR018499">
    <property type="entry name" value="Tetraspanin/Peripherin"/>
</dbReference>
<dbReference type="CDD" id="cd03153">
    <property type="entry name" value="PHEMX_like_LEL"/>
    <property type="match status" value="1"/>
</dbReference>
<gene>
    <name evidence="7" type="ORF">MRATA1EN1_LOCUS16336</name>
</gene>
<evidence type="ECO:0000256" key="5">
    <source>
        <dbReference type="SAM" id="MobiDB-lite"/>
    </source>
</evidence>
<feature type="region of interest" description="Disordered" evidence="5">
    <location>
        <begin position="90"/>
        <end position="111"/>
    </location>
</feature>
<dbReference type="EMBL" id="OX459962">
    <property type="protein sequence ID" value="CAI9167374.1"/>
    <property type="molecule type" value="Genomic_DNA"/>
</dbReference>
<feature type="region of interest" description="Disordered" evidence="5">
    <location>
        <begin position="500"/>
        <end position="551"/>
    </location>
</feature>
<dbReference type="SUPFAM" id="SSF48652">
    <property type="entry name" value="Tetraspanin"/>
    <property type="match status" value="1"/>
</dbReference>
<sequence length="551" mass="59355">MTFFAQCQHRPPTPALGLAGGGSRVAGEGQPPFPLADGGTFRGLRGQGLWTCAVYGRVLSCPAAWEGQPNSCAFGRPYPAGFSRKVTKLRARTSGNGGRGKPPGAFPPGSSRLTCGPGMVPHRQDLIGASVSSLLFRERPSVDSRVEGAVHVPSPPITSTVAAMSPLDRAWPVVTQCLNDHHFPLTGPDRQDVIEVMDQHDALWRESWSGAPELTQLTTSAHERSPGFMSGGLITDSSSDRASAWVQRGAQPPPPAHSALNYSSVPLKHRKSSGFLENVDVTEHFESYFGPHFAVISHVSTDRSTPEAVHRWAFFAGIILAALLTLGAVLSTTATVRGARGLMAAAFLSFALVFCALAQAAFWRLHNPTQVEDAVLDAYDRAYDQAVRSASGTGRQELVAIQDTFWCCGKSSPLGLLGGSEADLCQGEEATRQDCLRGIQSFLRVHGNIVSTLIGLGLAFTVYAMLLTSFIWFTIHSRRYSVSQRAHSCPPQEHRVYRHIQEGSRSPRRPSKADAPKGRLSPSRRSGQLLLPRDTHPPAHGSGDATVCTRM</sequence>
<dbReference type="Proteomes" id="UP001176941">
    <property type="component" value="Chromosome 26"/>
</dbReference>
<keyword evidence="3 6" id="KW-1133">Transmembrane helix</keyword>
<organism evidence="7 8">
    <name type="scientific">Rangifer tarandus platyrhynchus</name>
    <name type="common">Svalbard reindeer</name>
    <dbReference type="NCBI Taxonomy" id="3082113"/>
    <lineage>
        <taxon>Eukaryota</taxon>
        <taxon>Metazoa</taxon>
        <taxon>Chordata</taxon>
        <taxon>Craniata</taxon>
        <taxon>Vertebrata</taxon>
        <taxon>Euteleostomi</taxon>
        <taxon>Mammalia</taxon>
        <taxon>Eutheria</taxon>
        <taxon>Laurasiatheria</taxon>
        <taxon>Artiodactyla</taxon>
        <taxon>Ruminantia</taxon>
        <taxon>Pecora</taxon>
        <taxon>Cervidae</taxon>
        <taxon>Odocoileinae</taxon>
        <taxon>Rangifer</taxon>
    </lineage>
</organism>
<name>A0ABN8Z0R3_RANTA</name>
<protein>
    <recommendedName>
        <fullName evidence="9">Tetraspanin 32</fullName>
    </recommendedName>
</protein>
<feature type="transmembrane region" description="Helical" evidence="6">
    <location>
        <begin position="342"/>
        <end position="363"/>
    </location>
</feature>
<feature type="region of interest" description="Disordered" evidence="5">
    <location>
        <begin position="241"/>
        <end position="261"/>
    </location>
</feature>
<keyword evidence="2 6" id="KW-0812">Transmembrane</keyword>
<evidence type="ECO:0008006" key="9">
    <source>
        <dbReference type="Google" id="ProtNLM"/>
    </source>
</evidence>